<dbReference type="Gene3D" id="3.30.70.270">
    <property type="match status" value="1"/>
</dbReference>
<dbReference type="Pfam" id="PF17151">
    <property type="entry name" value="CHASE7"/>
    <property type="match status" value="1"/>
</dbReference>
<evidence type="ECO:0000256" key="5">
    <source>
        <dbReference type="ARBA" id="ARBA00011738"/>
    </source>
</evidence>
<dbReference type="Proteomes" id="UP000302163">
    <property type="component" value="Chromosome"/>
</dbReference>
<evidence type="ECO:0000256" key="4">
    <source>
        <dbReference type="ARBA" id="ARBA00005186"/>
    </source>
</evidence>
<evidence type="ECO:0000256" key="8">
    <source>
        <dbReference type="ARBA" id="ARBA00022519"/>
    </source>
</evidence>
<comment type="pathway">
    <text evidence="4">Glycan metabolism; bacterial cellulose biosynthesis.</text>
</comment>
<evidence type="ECO:0000256" key="2">
    <source>
        <dbReference type="ARBA" id="ARBA00004429"/>
    </source>
</evidence>
<dbReference type="RefSeq" id="WP_138098122.1">
    <property type="nucleotide sequence ID" value="NZ_CP040428.1"/>
</dbReference>
<keyword evidence="8" id="KW-0997">Cell inner membrane</keyword>
<dbReference type="SUPFAM" id="SSF103190">
    <property type="entry name" value="Sensory domain-like"/>
    <property type="match status" value="1"/>
</dbReference>
<evidence type="ECO:0000256" key="17">
    <source>
        <dbReference type="ARBA" id="ARBA00023136"/>
    </source>
</evidence>
<dbReference type="InterPro" id="IPR029787">
    <property type="entry name" value="Nucleotide_cyclase"/>
</dbReference>
<dbReference type="InterPro" id="IPR043128">
    <property type="entry name" value="Rev_trsase/Diguanyl_cyclase"/>
</dbReference>
<dbReference type="GO" id="GO:0052621">
    <property type="term" value="F:diguanylate cyclase activity"/>
    <property type="evidence" value="ECO:0007669"/>
    <property type="project" value="UniProtKB-EC"/>
</dbReference>
<keyword evidence="12" id="KW-0547">Nucleotide-binding</keyword>
<evidence type="ECO:0000256" key="20">
    <source>
        <dbReference type="ARBA" id="ARBA00045634"/>
    </source>
</evidence>
<keyword evidence="9" id="KW-0808">Transferase</keyword>
<feature type="transmembrane region" description="Helical" evidence="21">
    <location>
        <begin position="350"/>
        <end position="372"/>
    </location>
</feature>
<dbReference type="InterPro" id="IPR029151">
    <property type="entry name" value="Sensor-like_sf"/>
</dbReference>
<keyword evidence="24" id="KW-1185">Reference proteome</keyword>
<dbReference type="PANTHER" id="PTHR45138:SF16">
    <property type="entry name" value="DIGUANYLATE CYCLASE DGCQ-RELATED"/>
    <property type="match status" value="1"/>
</dbReference>
<evidence type="ECO:0000256" key="16">
    <source>
        <dbReference type="ARBA" id="ARBA00023134"/>
    </source>
</evidence>
<dbReference type="GO" id="GO:1902201">
    <property type="term" value="P:negative regulation of bacterial-type flagellum-dependent cell motility"/>
    <property type="evidence" value="ECO:0007669"/>
    <property type="project" value="TreeGrafter"/>
</dbReference>
<keyword evidence="10 21" id="KW-0812">Transmembrane</keyword>
<dbReference type="PANTHER" id="PTHR45138">
    <property type="entry name" value="REGULATORY COMPONENTS OF SENSORY TRANSDUCTION SYSTEM"/>
    <property type="match status" value="1"/>
</dbReference>
<dbReference type="NCBIfam" id="TIGR00254">
    <property type="entry name" value="GGDEF"/>
    <property type="match status" value="1"/>
</dbReference>
<evidence type="ECO:0000256" key="19">
    <source>
        <dbReference type="ARBA" id="ARBA00034247"/>
    </source>
</evidence>
<dbReference type="EMBL" id="CP040428">
    <property type="protein sequence ID" value="QCT21958.1"/>
    <property type="molecule type" value="Genomic_DNA"/>
</dbReference>
<evidence type="ECO:0000256" key="10">
    <source>
        <dbReference type="ARBA" id="ARBA00022692"/>
    </source>
</evidence>
<dbReference type="CDD" id="cd01949">
    <property type="entry name" value="GGDEF"/>
    <property type="match status" value="1"/>
</dbReference>
<evidence type="ECO:0000313" key="24">
    <source>
        <dbReference type="Proteomes" id="UP000302163"/>
    </source>
</evidence>
<dbReference type="GO" id="GO:0005886">
    <property type="term" value="C:plasma membrane"/>
    <property type="evidence" value="ECO:0007669"/>
    <property type="project" value="UniProtKB-SubCell"/>
</dbReference>
<reference evidence="23 24" key="1">
    <citation type="submission" date="2019-05" db="EMBL/GenBank/DDBJ databases">
        <title>Complete genome sequence of Izhakiella calystegiae KSNA2, an endophyte isolated from beach morning glory (Calystegia soldanella).</title>
        <authorList>
            <person name="Jiang L."/>
            <person name="Jeong J.C."/>
            <person name="Kim C.Y."/>
            <person name="Kim D.H."/>
            <person name="Kim S.W."/>
            <person name="Lee j."/>
        </authorList>
    </citation>
    <scope>NUCLEOTIDE SEQUENCE [LARGE SCALE GENOMIC DNA]</scope>
    <source>
        <strain evidence="23 24">KSNA2</strain>
    </source>
</reference>
<evidence type="ECO:0000256" key="7">
    <source>
        <dbReference type="ARBA" id="ARBA00022475"/>
    </source>
</evidence>
<keyword evidence="16" id="KW-0342">GTP-binding</keyword>
<keyword evidence="17 21" id="KW-0472">Membrane</keyword>
<evidence type="ECO:0000256" key="1">
    <source>
        <dbReference type="ARBA" id="ARBA00001946"/>
    </source>
</evidence>
<keyword evidence="7" id="KW-1003">Cell membrane</keyword>
<dbReference type="InterPro" id="IPR000160">
    <property type="entry name" value="GGDEF_dom"/>
</dbReference>
<dbReference type="PROSITE" id="PS50887">
    <property type="entry name" value="GGDEF"/>
    <property type="match status" value="1"/>
</dbReference>
<comment type="pathway">
    <text evidence="3">Purine metabolism; 3',5'-cyclic di-GMP biosynthesis.</text>
</comment>
<dbReference type="InterPro" id="IPR033416">
    <property type="entry name" value="CHASE7"/>
</dbReference>
<feature type="domain" description="GGDEF" evidence="22">
    <location>
        <begin position="420"/>
        <end position="554"/>
    </location>
</feature>
<dbReference type="UniPathway" id="UPA00694"/>
<evidence type="ECO:0000256" key="9">
    <source>
        <dbReference type="ARBA" id="ARBA00022679"/>
    </source>
</evidence>
<dbReference type="GO" id="GO:0043709">
    <property type="term" value="P:cell adhesion involved in single-species biofilm formation"/>
    <property type="evidence" value="ECO:0007669"/>
    <property type="project" value="TreeGrafter"/>
</dbReference>
<gene>
    <name evidence="23" type="primary">yedQ</name>
    <name evidence="23" type="ORF">FEM41_21055</name>
</gene>
<evidence type="ECO:0000256" key="21">
    <source>
        <dbReference type="SAM" id="Phobius"/>
    </source>
</evidence>
<dbReference type="GO" id="GO:0030244">
    <property type="term" value="P:cellulose biosynthetic process"/>
    <property type="evidence" value="ECO:0007669"/>
    <property type="project" value="UniProtKB-KW"/>
</dbReference>
<dbReference type="EC" id="2.7.7.65" evidence="6"/>
<proteinExistence type="predicted"/>
<keyword evidence="11" id="KW-0479">Metal-binding</keyword>
<dbReference type="GO" id="GO:0005525">
    <property type="term" value="F:GTP binding"/>
    <property type="evidence" value="ECO:0007669"/>
    <property type="project" value="UniProtKB-KW"/>
</dbReference>
<evidence type="ECO:0000256" key="11">
    <source>
        <dbReference type="ARBA" id="ARBA00022723"/>
    </source>
</evidence>
<comment type="subcellular location">
    <subcellularLocation>
        <location evidence="2">Cell inner membrane</location>
        <topology evidence="2">Multi-pass membrane protein</topology>
    </subcellularLocation>
</comment>
<dbReference type="GO" id="GO:0046872">
    <property type="term" value="F:metal ion binding"/>
    <property type="evidence" value="ECO:0007669"/>
    <property type="project" value="UniProtKB-KW"/>
</dbReference>
<dbReference type="InterPro" id="IPR050469">
    <property type="entry name" value="Diguanylate_Cyclase"/>
</dbReference>
<comment type="subunit">
    <text evidence="5">Homodimer.</text>
</comment>
<dbReference type="SUPFAM" id="SSF55073">
    <property type="entry name" value="Nucleotide cyclase"/>
    <property type="match status" value="1"/>
</dbReference>
<evidence type="ECO:0000259" key="22">
    <source>
        <dbReference type="PROSITE" id="PS50887"/>
    </source>
</evidence>
<dbReference type="NCBIfam" id="NF011955">
    <property type="entry name" value="PRK15426.1"/>
    <property type="match status" value="1"/>
</dbReference>
<evidence type="ECO:0000256" key="12">
    <source>
        <dbReference type="ARBA" id="ARBA00022741"/>
    </source>
</evidence>
<sequence>MLADRSQRKSFFKNPRRVVNICFTFVFICSTLLTWREMAVLEDAWISNQRNSLDNVATALDRQLQHSVDNLLFYRNIMSYALRYPISTDKSRQAMADFERQRTHEHWQIKLDVNRSMPLNGVSDEFVGTSGLLLRDADYLHGELSGALEFSYILQLSDNSRDLQHRTYYVSRAGFYISSRPPRNDEQLVSRYYRQVARPYFAQHSERYNKGRGLIWDHTWDPTRGGDQVITASVPLDYEHRWYGVLAMDFTIDSMHQFLQRALQDGNEGVVLLYDRKFNAIATSADAMPEGKMFTPTQLAQLARAMESKNEGEIRMAHSVVTWDKLNNFDGVLVKIHSLDEGIRGEFGRISVVLGLLWVLFSAMLGGSWLLIHRLVKNMMNLQSTLSWRANYDTLTRLYNRGAFFDQAQYLADYCRQSGQSFAVIQLDLDHFKSINDRFGHDSGDRVLASAGAILSASLRGDDIAGRIGGEEFCVVLPGSSLSQASAVAERIRERINGKEILVRSGQTLHISASFGVSCSQEHGDYDFEHLQSIADGRLYKAKEGGRNRVCDSD</sequence>
<dbReference type="SMART" id="SM00267">
    <property type="entry name" value="GGDEF"/>
    <property type="match status" value="1"/>
</dbReference>
<evidence type="ECO:0000256" key="15">
    <source>
        <dbReference type="ARBA" id="ARBA00022989"/>
    </source>
</evidence>
<name>A0A4P8YPN0_9ENTR</name>
<evidence type="ECO:0000256" key="14">
    <source>
        <dbReference type="ARBA" id="ARBA00022916"/>
    </source>
</evidence>
<keyword evidence="15 21" id="KW-1133">Transmembrane helix</keyword>
<dbReference type="Pfam" id="PF00990">
    <property type="entry name" value="GGDEF"/>
    <property type="match status" value="1"/>
</dbReference>
<keyword evidence="13" id="KW-0460">Magnesium</keyword>
<evidence type="ECO:0000256" key="13">
    <source>
        <dbReference type="ARBA" id="ARBA00022842"/>
    </source>
</evidence>
<organism evidence="23 24">
    <name type="scientific">Jejubacter calystegiae</name>
    <dbReference type="NCBI Taxonomy" id="2579935"/>
    <lineage>
        <taxon>Bacteria</taxon>
        <taxon>Pseudomonadati</taxon>
        <taxon>Pseudomonadota</taxon>
        <taxon>Gammaproteobacteria</taxon>
        <taxon>Enterobacterales</taxon>
        <taxon>Enterobacteriaceae</taxon>
        <taxon>Jejubacter</taxon>
    </lineage>
</organism>
<evidence type="ECO:0000256" key="3">
    <source>
        <dbReference type="ARBA" id="ARBA00004665"/>
    </source>
</evidence>
<keyword evidence="14" id="KW-0135">Cellulose biosynthesis</keyword>
<evidence type="ECO:0000256" key="6">
    <source>
        <dbReference type="ARBA" id="ARBA00012528"/>
    </source>
</evidence>
<feature type="transmembrane region" description="Helical" evidence="21">
    <location>
        <begin position="18"/>
        <end position="35"/>
    </location>
</feature>
<dbReference type="KEGG" id="izh:FEM41_21055"/>
<comment type="catalytic activity">
    <reaction evidence="19">
        <text>2 GTP = 3',3'-c-di-GMP + 2 diphosphate</text>
        <dbReference type="Rhea" id="RHEA:24898"/>
        <dbReference type="ChEBI" id="CHEBI:33019"/>
        <dbReference type="ChEBI" id="CHEBI:37565"/>
        <dbReference type="ChEBI" id="CHEBI:58805"/>
        <dbReference type="EC" id="2.7.7.65"/>
    </reaction>
</comment>
<comment type="function">
    <text evidence="20">Catalyzes the synthesis of cyclic-di-GMP (c-di-GMP) via the condensation of 2 GTP molecules. Cyclic-di-GMP is a second messenger which controls cell surface-associated traits in bacteria. Involved in the regulation of cellulose production.</text>
</comment>
<dbReference type="AlphaFoldDB" id="A0A4P8YPN0"/>
<protein>
    <recommendedName>
        <fullName evidence="6">diguanylate cyclase</fullName>
        <ecNumber evidence="6">2.7.7.65</ecNumber>
    </recommendedName>
    <alternativeName>
        <fullName evidence="18">Cellulose synthesis regulatory protein</fullName>
    </alternativeName>
</protein>
<dbReference type="OrthoDB" id="9813903at2"/>
<evidence type="ECO:0000313" key="23">
    <source>
        <dbReference type="EMBL" id="QCT21958.1"/>
    </source>
</evidence>
<dbReference type="UniPathway" id="UPA00599"/>
<comment type="cofactor">
    <cofactor evidence="1">
        <name>Mg(2+)</name>
        <dbReference type="ChEBI" id="CHEBI:18420"/>
    </cofactor>
</comment>
<evidence type="ECO:0000256" key="18">
    <source>
        <dbReference type="ARBA" id="ARBA00031311"/>
    </source>
</evidence>
<dbReference type="FunFam" id="3.30.70.270:FF:000001">
    <property type="entry name" value="Diguanylate cyclase domain protein"/>
    <property type="match status" value="1"/>
</dbReference>
<accession>A0A4P8YPN0</accession>